<feature type="domain" description="N-acetyltransferase" evidence="1">
    <location>
        <begin position="15"/>
        <end position="174"/>
    </location>
</feature>
<evidence type="ECO:0000313" key="2">
    <source>
        <dbReference type="EMBL" id="MFC3688030.1"/>
    </source>
</evidence>
<dbReference type="PROSITE" id="PS51186">
    <property type="entry name" value="GNAT"/>
    <property type="match status" value="1"/>
</dbReference>
<gene>
    <name evidence="2" type="ORF">ACFOLH_06710</name>
</gene>
<comment type="caution">
    <text evidence="2">The sequence shown here is derived from an EMBL/GenBank/DDBJ whole genome shotgun (WGS) entry which is preliminary data.</text>
</comment>
<dbReference type="Proteomes" id="UP001595685">
    <property type="component" value="Unassembled WGS sequence"/>
</dbReference>
<dbReference type="GO" id="GO:0016746">
    <property type="term" value="F:acyltransferase activity"/>
    <property type="evidence" value="ECO:0007669"/>
    <property type="project" value="UniProtKB-KW"/>
</dbReference>
<keyword evidence="2" id="KW-0012">Acyltransferase</keyword>
<dbReference type="SUPFAM" id="SSF55729">
    <property type="entry name" value="Acyl-CoA N-acyltransferases (Nat)"/>
    <property type="match status" value="1"/>
</dbReference>
<organism evidence="2 3">
    <name type="scientific">Aquipuribacter hungaricus</name>
    <dbReference type="NCBI Taxonomy" id="545624"/>
    <lineage>
        <taxon>Bacteria</taxon>
        <taxon>Bacillati</taxon>
        <taxon>Actinomycetota</taxon>
        <taxon>Actinomycetes</taxon>
        <taxon>Micrococcales</taxon>
        <taxon>Intrasporangiaceae</taxon>
        <taxon>Aquipuribacter</taxon>
    </lineage>
</organism>
<accession>A0ABV7WEY9</accession>
<keyword evidence="3" id="KW-1185">Reference proteome</keyword>
<dbReference type="Gene3D" id="3.40.630.30">
    <property type="match status" value="1"/>
</dbReference>
<protein>
    <submittedName>
        <fullName evidence="2">GNAT family N-acetyltransferase</fullName>
        <ecNumber evidence="2">2.3.-.-</ecNumber>
    </submittedName>
</protein>
<evidence type="ECO:0000259" key="1">
    <source>
        <dbReference type="PROSITE" id="PS51186"/>
    </source>
</evidence>
<dbReference type="EMBL" id="JBHRWW010000003">
    <property type="protein sequence ID" value="MFC3688030.1"/>
    <property type="molecule type" value="Genomic_DNA"/>
</dbReference>
<evidence type="ECO:0000313" key="3">
    <source>
        <dbReference type="Proteomes" id="UP001595685"/>
    </source>
</evidence>
<sequence>MVGGLAPERRRTQRLLLRGFTDADREPFAALNSDPAVMEHFPSPVDRARSDALVDRVRAGWADRGWGLWAVERADTGEMVGFTGLSPATFDAPFTPAVEVGWRLARAHWGQGFATEAALASLRVAFEDLGVGEVVSFTAVTNSRSRAVMERLGMHRDPADDFPYPSIPEGHPLRPHVLYRLDAATWRLRQG</sequence>
<dbReference type="InterPro" id="IPR000182">
    <property type="entry name" value="GNAT_dom"/>
</dbReference>
<keyword evidence="2" id="KW-0808">Transferase</keyword>
<dbReference type="RefSeq" id="WP_340294577.1">
    <property type="nucleotide sequence ID" value="NZ_JBBEOI010000169.1"/>
</dbReference>
<reference evidence="3" key="1">
    <citation type="journal article" date="2019" name="Int. J. Syst. Evol. Microbiol.">
        <title>The Global Catalogue of Microorganisms (GCM) 10K type strain sequencing project: providing services to taxonomists for standard genome sequencing and annotation.</title>
        <authorList>
            <consortium name="The Broad Institute Genomics Platform"/>
            <consortium name="The Broad Institute Genome Sequencing Center for Infectious Disease"/>
            <person name="Wu L."/>
            <person name="Ma J."/>
        </authorList>
    </citation>
    <scope>NUCLEOTIDE SEQUENCE [LARGE SCALE GENOMIC DNA]</scope>
    <source>
        <strain evidence="3">NCAIM B.02333</strain>
    </source>
</reference>
<proteinExistence type="predicted"/>
<dbReference type="InterPro" id="IPR051531">
    <property type="entry name" value="N-acetyltransferase"/>
</dbReference>
<name>A0ABV7WEY9_9MICO</name>
<dbReference type="EC" id="2.3.-.-" evidence="2"/>
<dbReference type="PANTHER" id="PTHR43792">
    <property type="entry name" value="GNAT FAMILY, PUTATIVE (AFU_ORTHOLOGUE AFUA_3G00765)-RELATED-RELATED"/>
    <property type="match status" value="1"/>
</dbReference>
<dbReference type="InterPro" id="IPR016181">
    <property type="entry name" value="Acyl_CoA_acyltransferase"/>
</dbReference>
<dbReference type="Pfam" id="PF13302">
    <property type="entry name" value="Acetyltransf_3"/>
    <property type="match status" value="1"/>
</dbReference>
<dbReference type="PANTHER" id="PTHR43792:SF1">
    <property type="entry name" value="N-ACETYLTRANSFERASE DOMAIN-CONTAINING PROTEIN"/>
    <property type="match status" value="1"/>
</dbReference>